<comment type="catalytic activity">
    <reaction evidence="1 9 10">
        <text>ATP-dependent breakage, passage and rejoining of double-stranded DNA.</text>
        <dbReference type="EC" id="5.6.2.2"/>
    </reaction>
</comment>
<dbReference type="GO" id="GO:0005694">
    <property type="term" value="C:chromosome"/>
    <property type="evidence" value="ECO:0007669"/>
    <property type="project" value="InterPro"/>
</dbReference>
<evidence type="ECO:0000256" key="4">
    <source>
        <dbReference type="ARBA" id="ARBA00022840"/>
    </source>
</evidence>
<dbReference type="FunFam" id="3.30.1360.40:FF:000002">
    <property type="entry name" value="DNA gyrase subunit A"/>
    <property type="match status" value="1"/>
</dbReference>
<dbReference type="Gene3D" id="3.30.1360.40">
    <property type="match status" value="1"/>
</dbReference>
<dbReference type="OrthoDB" id="9806486at2"/>
<dbReference type="GeneID" id="97030116"/>
<dbReference type="InterPro" id="IPR013757">
    <property type="entry name" value="Topo_IIA_A_a_sf"/>
</dbReference>
<dbReference type="PANTHER" id="PTHR43493:SF5">
    <property type="entry name" value="DNA GYRASE SUBUNIT A, CHLOROPLASTIC_MITOCHONDRIAL"/>
    <property type="match status" value="1"/>
</dbReference>
<dbReference type="EMBL" id="SCFR01000001">
    <property type="protein sequence ID" value="TFF67717.1"/>
    <property type="molecule type" value="Genomic_DNA"/>
</dbReference>
<sequence>MAEFDKSNIISQDIETKMKEAYLDYSMSVIVSRALPDVRDGLKPVHRRILYGMNQLGLAPNKPHRKSARLVGEVMGRFHPHGDSAIYDAVVRLAQDFNTRYPLVDGQGNFGSIDGDGAAAQRYTEVRMTKLTLEMLREINKDTVDFQPNFDEEELEPKVLPARFPNLLVNGSAGIAVGMATNMAPHNLGEVIDGCVAFIDDKDITVEGLMKHIKGPDFPTGANIMGRKPIIDAYKTGRGKVKLRAEAHIEEFKSKHIIVVTEIPYQVNRARLIMKIAELVRDKKLEGIADLRDESNRNGTRIVIETKRDANPNVVLNNLYKHTQLTTTFGIINLALVDGVPKVLTLKELIHYYIEHQKEVVTRRTKFDLDKAEARAHIVEGLRIAYDNIDEIVKIIRSNYDDEEIKKEFTKRFGLTDIQGQAILDMQLKRLNGLNVEKLEEEYNELIATIKRLKEILADESILMEIIKDELLEIKEKYSDERRTRIKRDVEEVDEEDLIEEEEVIITLTNQGYIKRLPADTYKVQNRGGRGVTGMTTKEDDFVQNLFVTSTHDNILFFTNKGKVFKKKAFEIKEGKRQSKGQAIINILQLTQDEKVSAVIPVKEKYDDKFIILATKEGKIKRIEASEFYNIRTTGIIAITLNEGDELIGAREVDADTNVLMVTENGQSIIFNLKDVRPMGRTAQGVKGISLNKGDKVVDLSVIDNNEYIFIVSEKGYGKKTLIKYYSPQNRGGKGVKTYKLTPKTGKIVASKLVNQEDQIILVSANGEIIRLNVKDISTMGRTTQGVRLKKVRSDEENIVACAKYIEEVE</sequence>
<dbReference type="GO" id="GO:0006265">
    <property type="term" value="P:DNA topological change"/>
    <property type="evidence" value="ECO:0007669"/>
    <property type="project" value="UniProtKB-UniRule"/>
</dbReference>
<comment type="caution">
    <text evidence="12">The sequence shown here is derived from an EMBL/GenBank/DDBJ whole genome shotgun (WGS) entry which is preliminary data.</text>
</comment>
<dbReference type="InterPro" id="IPR006691">
    <property type="entry name" value="GyrA/parC_rep"/>
</dbReference>
<dbReference type="FunFam" id="1.10.268.10:FF:000001">
    <property type="entry name" value="DNA gyrase subunit A"/>
    <property type="match status" value="1"/>
</dbReference>
<dbReference type="InterPro" id="IPR035516">
    <property type="entry name" value="Gyrase/topoIV_suA_C"/>
</dbReference>
<gene>
    <name evidence="9 12" type="primary">gyrA</name>
    <name evidence="12" type="ORF">EQF91_00530</name>
</gene>
<evidence type="ECO:0000256" key="6">
    <source>
        <dbReference type="ARBA" id="ARBA00023125"/>
    </source>
</evidence>
<dbReference type="GO" id="GO:0005524">
    <property type="term" value="F:ATP binding"/>
    <property type="evidence" value="ECO:0007669"/>
    <property type="project" value="UniProtKB-UniRule"/>
</dbReference>
<comment type="miscellaneous">
    <text evidence="9">Few gyrases are as efficient as E.coli at forming negative supercoils. Not all organisms have 2 type II topoisomerases; in organisms with a single type II topoisomerase this enzyme also has to decatenate newly replicated chromosomes.</text>
</comment>
<dbReference type="GO" id="GO:0006261">
    <property type="term" value="P:DNA-templated DNA replication"/>
    <property type="evidence" value="ECO:0007669"/>
    <property type="project" value="UniProtKB-UniRule"/>
</dbReference>
<feature type="domain" description="Topo IIA-type catalytic" evidence="11">
    <location>
        <begin position="35"/>
        <end position="498"/>
    </location>
</feature>
<evidence type="ECO:0000256" key="8">
    <source>
        <dbReference type="ARBA" id="ARBA00063644"/>
    </source>
</evidence>
<keyword evidence="13" id="KW-1185">Reference proteome</keyword>
<keyword evidence="7 9" id="KW-0413">Isomerase</keyword>
<dbReference type="NCBIfam" id="NF004043">
    <property type="entry name" value="PRK05560.1"/>
    <property type="match status" value="1"/>
</dbReference>
<evidence type="ECO:0000256" key="1">
    <source>
        <dbReference type="ARBA" id="ARBA00000185"/>
    </source>
</evidence>
<reference evidence="12 13" key="1">
    <citation type="submission" date="2019-01" db="EMBL/GenBank/DDBJ databases">
        <title>Draft Genome Sequences of Helcococcus ovis Strains Isolated from the Uterus and Vagina of Dairy Cows with Metritis.</title>
        <authorList>
            <person name="Cunha F."/>
            <person name="Jeon S.J."/>
            <person name="Kutzer P."/>
            <person name="Galvao K.N."/>
        </authorList>
    </citation>
    <scope>NUCLEOTIDE SEQUENCE [LARGE SCALE GENOMIC DNA]</scope>
    <source>
        <strain evidence="12 13">KG-37</strain>
    </source>
</reference>
<dbReference type="Gene3D" id="3.90.199.10">
    <property type="entry name" value="Topoisomerase II, domain 5"/>
    <property type="match status" value="1"/>
</dbReference>
<comment type="subunit">
    <text evidence="9">Heterotetramer, composed of two GyrA and two GyrB chains. In the heterotetramer, GyrA contains the active site tyrosine that forms a transient covalent intermediate with DNA, while GyrB binds cofactors and catalyzes ATP hydrolysis.</text>
</comment>
<dbReference type="RefSeq" id="WP_134710807.1">
    <property type="nucleotide sequence ID" value="NZ_CP119081.1"/>
</dbReference>
<dbReference type="PANTHER" id="PTHR43493">
    <property type="entry name" value="DNA GYRASE/TOPOISOMERASE SUBUNIT A"/>
    <property type="match status" value="1"/>
</dbReference>
<keyword evidence="3 9" id="KW-0547">Nucleotide-binding</keyword>
<dbReference type="NCBIfam" id="TIGR01063">
    <property type="entry name" value="gyrA"/>
    <property type="match status" value="1"/>
</dbReference>
<dbReference type="Gene3D" id="2.120.10.90">
    <property type="entry name" value="DNA gyrase/topoisomerase IV, subunit A, C-terminal"/>
    <property type="match status" value="1"/>
</dbReference>
<evidence type="ECO:0000256" key="10">
    <source>
        <dbReference type="PROSITE-ProRule" id="PRU01384"/>
    </source>
</evidence>
<dbReference type="CDD" id="cd00187">
    <property type="entry name" value="TOP4c"/>
    <property type="match status" value="1"/>
</dbReference>
<evidence type="ECO:0000256" key="5">
    <source>
        <dbReference type="ARBA" id="ARBA00023029"/>
    </source>
</evidence>
<dbReference type="GO" id="GO:0009330">
    <property type="term" value="C:DNA topoisomerase type II (double strand cut, ATP-hydrolyzing) complex"/>
    <property type="evidence" value="ECO:0007669"/>
    <property type="project" value="TreeGrafter"/>
</dbReference>
<proteinExistence type="inferred from homology"/>
<keyword evidence="6 9" id="KW-0238">DNA-binding</keyword>
<evidence type="ECO:0000313" key="13">
    <source>
        <dbReference type="Proteomes" id="UP000297454"/>
    </source>
</evidence>
<keyword evidence="9" id="KW-0963">Cytoplasm</keyword>
<dbReference type="SUPFAM" id="SSF56719">
    <property type="entry name" value="Type II DNA topoisomerase"/>
    <property type="match status" value="1"/>
</dbReference>
<dbReference type="GO" id="GO:0034335">
    <property type="term" value="F:DNA negative supercoiling activity"/>
    <property type="evidence" value="ECO:0007669"/>
    <property type="project" value="UniProtKB-ARBA"/>
</dbReference>
<keyword evidence="4 9" id="KW-0067">ATP-binding</keyword>
<dbReference type="FunFam" id="2.120.10.90:FF:000005">
    <property type="entry name" value="DNA topoisomerase 4 subunit A"/>
    <property type="match status" value="1"/>
</dbReference>
<dbReference type="GO" id="GO:0005737">
    <property type="term" value="C:cytoplasm"/>
    <property type="evidence" value="ECO:0007669"/>
    <property type="project" value="UniProtKB-SubCell"/>
</dbReference>
<dbReference type="Pfam" id="PF00521">
    <property type="entry name" value="DNA_topoisoIV"/>
    <property type="match status" value="1"/>
</dbReference>
<evidence type="ECO:0000256" key="7">
    <source>
        <dbReference type="ARBA" id="ARBA00023235"/>
    </source>
</evidence>
<dbReference type="InterPro" id="IPR013758">
    <property type="entry name" value="Topo_IIA_A/C_ab"/>
</dbReference>
<dbReference type="NCBIfam" id="NF004044">
    <property type="entry name" value="PRK05561.1"/>
    <property type="match status" value="1"/>
</dbReference>
<dbReference type="HAMAP" id="MF_01897">
    <property type="entry name" value="GyrA"/>
    <property type="match status" value="1"/>
</dbReference>
<comment type="subunit">
    <text evidence="8">Heterotetramer composed of ParC and ParE.</text>
</comment>
<dbReference type="InterPro" id="IPR050220">
    <property type="entry name" value="Type_II_DNA_Topoisomerases"/>
</dbReference>
<comment type="subcellular location">
    <subcellularLocation>
        <location evidence="9">Cytoplasm</location>
    </subcellularLocation>
</comment>
<name>A0A4R9C4Y3_9FIRM</name>
<dbReference type="InterPro" id="IPR005743">
    <property type="entry name" value="GyrA"/>
</dbReference>
<dbReference type="InterPro" id="IPR013760">
    <property type="entry name" value="Topo_IIA-like_dom_sf"/>
</dbReference>
<protein>
    <recommendedName>
        <fullName evidence="9">DNA gyrase subunit A</fullName>
        <ecNumber evidence="9">5.6.2.2</ecNumber>
    </recommendedName>
</protein>
<organism evidence="12 13">
    <name type="scientific">Helcococcus ovis</name>
    <dbReference type="NCBI Taxonomy" id="72026"/>
    <lineage>
        <taxon>Bacteria</taxon>
        <taxon>Bacillati</taxon>
        <taxon>Bacillota</taxon>
        <taxon>Tissierellia</taxon>
        <taxon>Tissierellales</taxon>
        <taxon>Peptoniphilaceae</taxon>
        <taxon>Helcococcus</taxon>
    </lineage>
</organism>
<dbReference type="GO" id="GO:0003677">
    <property type="term" value="F:DNA binding"/>
    <property type="evidence" value="ECO:0007669"/>
    <property type="project" value="UniProtKB-UniRule"/>
</dbReference>
<comment type="similarity">
    <text evidence="2 9">Belongs to the type II topoisomerase GyrA/ParC subunit family.</text>
</comment>
<evidence type="ECO:0000313" key="12">
    <source>
        <dbReference type="EMBL" id="TFF67717.1"/>
    </source>
</evidence>
<feature type="short sequence motif" description="GyrA-box" evidence="9">
    <location>
        <begin position="525"/>
        <end position="531"/>
    </location>
</feature>
<dbReference type="AlphaFoldDB" id="A0A4R9C4Y3"/>
<dbReference type="EC" id="5.6.2.2" evidence="9"/>
<dbReference type="Pfam" id="PF03989">
    <property type="entry name" value="DNA_gyraseA_C"/>
    <property type="match status" value="6"/>
</dbReference>
<dbReference type="InterPro" id="IPR002205">
    <property type="entry name" value="Topo_IIA_dom_A"/>
</dbReference>
<dbReference type="PROSITE" id="PS52040">
    <property type="entry name" value="TOPO_IIA"/>
    <property type="match status" value="1"/>
</dbReference>
<dbReference type="SMART" id="SM00434">
    <property type="entry name" value="TOP4c"/>
    <property type="match status" value="1"/>
</dbReference>
<dbReference type="Proteomes" id="UP000297454">
    <property type="component" value="Unassembled WGS sequence"/>
</dbReference>
<evidence type="ECO:0000256" key="9">
    <source>
        <dbReference type="HAMAP-Rule" id="MF_01897"/>
    </source>
</evidence>
<evidence type="ECO:0000256" key="3">
    <source>
        <dbReference type="ARBA" id="ARBA00022741"/>
    </source>
</evidence>
<dbReference type="FunFam" id="3.90.199.10:FF:000001">
    <property type="entry name" value="DNA gyrase subunit A"/>
    <property type="match status" value="1"/>
</dbReference>
<evidence type="ECO:0000259" key="11">
    <source>
        <dbReference type="PROSITE" id="PS52040"/>
    </source>
</evidence>
<comment type="function">
    <text evidence="9">A type II topoisomerase that negatively supercoils closed circular double-stranded (ds) DNA in an ATP-dependent manner to modulate DNA topology and maintain chromosomes in an underwound state. Negative supercoiling favors strand separation, and DNA replication, transcription, recombination and repair, all of which involve strand separation. Also able to catalyze the interconversion of other topological isomers of dsDNA rings, including catenanes and knotted rings. Type II topoisomerases break and join 2 DNA strands simultaneously in an ATP-dependent manner.</text>
</comment>
<keyword evidence="5 9" id="KW-0799">Topoisomerase</keyword>
<feature type="active site" description="O-(5'-phospho-DNA)-tyrosine intermediate" evidence="9 10">
    <location>
        <position position="123"/>
    </location>
</feature>
<dbReference type="Gene3D" id="1.10.268.10">
    <property type="entry name" value="Topoisomerase, domain 3"/>
    <property type="match status" value="1"/>
</dbReference>
<evidence type="ECO:0000256" key="2">
    <source>
        <dbReference type="ARBA" id="ARBA00008263"/>
    </source>
</evidence>
<accession>A0A4R9C4Y3</accession>
<dbReference type="SUPFAM" id="SSF101904">
    <property type="entry name" value="GyrA/ParC C-terminal domain-like"/>
    <property type="match status" value="1"/>
</dbReference>